<dbReference type="Gene3D" id="1.10.10.10">
    <property type="entry name" value="Winged helix-like DNA-binding domain superfamily/Winged helix DNA-binding domain"/>
    <property type="match status" value="1"/>
</dbReference>
<comment type="caution">
    <text evidence="10">The sequence shown here is derived from an EMBL/GenBank/DDBJ whole genome shotgun (WGS) entry which is preliminary data.</text>
</comment>
<dbReference type="InterPro" id="IPR036388">
    <property type="entry name" value="WH-like_DNA-bd_sf"/>
</dbReference>
<accession>A0AAV5IND1</accession>
<feature type="domain" description="Disease resistance N-terminal" evidence="7">
    <location>
        <begin position="11"/>
        <end position="102"/>
    </location>
</feature>
<dbReference type="PANTHER" id="PTHR36766">
    <property type="entry name" value="PLANT BROAD-SPECTRUM MILDEW RESISTANCE PROTEIN RPW8"/>
    <property type="match status" value="1"/>
</dbReference>
<dbReference type="Pfam" id="PF25019">
    <property type="entry name" value="LRR_R13L1-DRL21"/>
    <property type="match status" value="1"/>
</dbReference>
<dbReference type="InterPro" id="IPR002182">
    <property type="entry name" value="NB-ARC"/>
</dbReference>
<dbReference type="EMBL" id="BPVZ01000017">
    <property type="protein sequence ID" value="GKV01364.1"/>
    <property type="molecule type" value="Genomic_DNA"/>
</dbReference>
<dbReference type="Pfam" id="PF18052">
    <property type="entry name" value="Rx_N"/>
    <property type="match status" value="1"/>
</dbReference>
<keyword evidence="5" id="KW-0067">ATP-binding</keyword>
<evidence type="ECO:0000256" key="2">
    <source>
        <dbReference type="ARBA" id="ARBA00022737"/>
    </source>
</evidence>
<feature type="domain" description="NB-ARC" evidence="6">
    <location>
        <begin position="185"/>
        <end position="354"/>
    </location>
</feature>
<dbReference type="FunFam" id="3.40.50.300:FF:001091">
    <property type="entry name" value="Probable disease resistance protein At1g61300"/>
    <property type="match status" value="1"/>
</dbReference>
<dbReference type="Gene3D" id="3.80.10.10">
    <property type="entry name" value="Ribonuclease Inhibitor"/>
    <property type="match status" value="3"/>
</dbReference>
<dbReference type="SUPFAM" id="SSF52058">
    <property type="entry name" value="L domain-like"/>
    <property type="match status" value="3"/>
</dbReference>
<evidence type="ECO:0000313" key="10">
    <source>
        <dbReference type="EMBL" id="GKV01364.1"/>
    </source>
</evidence>
<feature type="domain" description="Disease resistance protein winged helix" evidence="8">
    <location>
        <begin position="442"/>
        <end position="506"/>
    </location>
</feature>
<evidence type="ECO:0000259" key="9">
    <source>
        <dbReference type="Pfam" id="PF25019"/>
    </source>
</evidence>
<dbReference type="SUPFAM" id="SSF52540">
    <property type="entry name" value="P-loop containing nucleoside triphosphate hydrolases"/>
    <property type="match status" value="1"/>
</dbReference>
<sequence>MELLSVAGGSFLTVVFERLFSKLEFSRALNLQKHVLIKLQQWESLSLKIHALLEDAEKTQMFNSSHFVKIWLDDIRDLAYDMEDVLDEFMTDAQKNTLTTKPHHSNTSKLIPSCFNCFKQSEFVSNSQAISKVDDITCKLQRMIDESKTLHLMSLTIQARDGLNKASIRRLPTTSLPEPYVYGRESDKAAILEKLLNDEGSSSKGFCVIPIHGMPGVGKTTLAQLVYKEVKPESFELKAWVCVSDQIDIPSITRTILEAVGGKCDSNDLNLLQQELSKMLSNKKFLFVLDDIWNEDPYLWDSLQKPFLFGAAGSKIMITTRSEHVVEIMRGKSRAHHLKVLKDEECLSIFAQRALGADNFDAYPSLKEVGENIVKRCKGLPLVATILGGLLCDKLDHFTWEHILNSEIWELQESERGILPALRLSYYYLPSCLKPCFAYCAVFPKDYEFDKKELVLLWMGVGLFQKQYSEEVGQRYFNELASRAFFQRSSKNGSQYVMHDLIHDLAQFVAGKTSFNLEHLWKANKKSKVNFEKVRHLSFYPGQYDISKKFEVLNEMKSLRTFIPSVSIFLHDQFYISNTVVHDWLPKLRCLRVLSLCNYIIRKLPDSIGDLKCLKYLNLSRTLLESLPESIGFLLQLQTLLLFNCDKFLKFPSTIGNLVELHHLNIQGTNSLKEMPTGIANLKNLLTLSKFMVGEANGLMRLSDLKNFSQLRGRLSILDLQNVSDIQDAREANLGVIHGLNDLLLEWTSYFSNSRDRSNDELHVLNWLKPHSNLKRLKIVFYGGYKFPLWMGDPLCSSLSYLELKNCERCTLLPSLGQLLVLKELRIEGMKAIEAVGLEFYGHGTFPSLHKLVFRNMFNWKEWSSPTGSRREFPCLYRLVIQNCPKLIGQLPSNLGSLISLVIYNCPELRCSSMSLPLLKQLNIENCNVALLKSMIDLTSVSSLRIERIPELNCLPKSFVESLTMLKFLSVKSCEELTCLWEEGAEIANLARLEGMVIFDCPLLVCLVGKEKGRPFNLKDFLLSNCGEFGSLPNMLMTNMDGSSNNILFTLKNLTIRRCSFLKSFPRGKLSTMIKSLCISTCENLESLLDVDNSNLKDLKLRALPSLNSFQGDQLPNSLEHFYVENCKGLESFPKRMLQHCTKLQRMVISYCDKLKSLPIFDGLSNLVYLKVANCEVLEALPEFGSSIPNLECLTIIGCKSLKALSVSDTLYQLQSLQSLYIRDCPNIKCITDGLLPPSLTSLVLYCENLMMLPNNVVELRSLQRLSTSNGHLLVGLGLHNLSSLQELAISQTWPPNIVLPFSLTSLLITNVENLESIPKGLHNLNSLQQLHIYNCPKLRSLPREGLPPLLGKLSIKNCQHLKQQCFEAKGNYWHLTRSISCIEIDQDQVMYG</sequence>
<dbReference type="InterPro" id="IPR032675">
    <property type="entry name" value="LRR_dom_sf"/>
</dbReference>
<evidence type="ECO:0000259" key="6">
    <source>
        <dbReference type="Pfam" id="PF00931"/>
    </source>
</evidence>
<evidence type="ECO:0000259" key="7">
    <source>
        <dbReference type="Pfam" id="PF18052"/>
    </source>
</evidence>
<dbReference type="InterPro" id="IPR042197">
    <property type="entry name" value="Apaf_helical"/>
</dbReference>
<dbReference type="PRINTS" id="PR00364">
    <property type="entry name" value="DISEASERSIST"/>
</dbReference>
<evidence type="ECO:0000256" key="3">
    <source>
        <dbReference type="ARBA" id="ARBA00022741"/>
    </source>
</evidence>
<feature type="domain" description="R13L1/DRL21-like LRR repeat region" evidence="9">
    <location>
        <begin position="702"/>
        <end position="830"/>
    </location>
</feature>
<evidence type="ECO:0000256" key="1">
    <source>
        <dbReference type="ARBA" id="ARBA00022614"/>
    </source>
</evidence>
<evidence type="ECO:0000313" key="11">
    <source>
        <dbReference type="Proteomes" id="UP001054252"/>
    </source>
</evidence>
<dbReference type="InterPro" id="IPR027417">
    <property type="entry name" value="P-loop_NTPase"/>
</dbReference>
<dbReference type="Proteomes" id="UP001054252">
    <property type="component" value="Unassembled WGS sequence"/>
</dbReference>
<evidence type="ECO:0000256" key="5">
    <source>
        <dbReference type="ARBA" id="ARBA00022840"/>
    </source>
</evidence>
<proteinExistence type="predicted"/>
<dbReference type="Gene3D" id="3.40.50.300">
    <property type="entry name" value="P-loop containing nucleotide triphosphate hydrolases"/>
    <property type="match status" value="1"/>
</dbReference>
<dbReference type="GO" id="GO:0005524">
    <property type="term" value="F:ATP binding"/>
    <property type="evidence" value="ECO:0007669"/>
    <property type="project" value="UniProtKB-KW"/>
</dbReference>
<dbReference type="InterPro" id="IPR058922">
    <property type="entry name" value="WHD_DRP"/>
</dbReference>
<organism evidence="10 11">
    <name type="scientific">Rubroshorea leprosula</name>
    <dbReference type="NCBI Taxonomy" id="152421"/>
    <lineage>
        <taxon>Eukaryota</taxon>
        <taxon>Viridiplantae</taxon>
        <taxon>Streptophyta</taxon>
        <taxon>Embryophyta</taxon>
        <taxon>Tracheophyta</taxon>
        <taxon>Spermatophyta</taxon>
        <taxon>Magnoliopsida</taxon>
        <taxon>eudicotyledons</taxon>
        <taxon>Gunneridae</taxon>
        <taxon>Pentapetalae</taxon>
        <taxon>rosids</taxon>
        <taxon>malvids</taxon>
        <taxon>Malvales</taxon>
        <taxon>Dipterocarpaceae</taxon>
        <taxon>Rubroshorea</taxon>
    </lineage>
</organism>
<dbReference type="InterPro" id="IPR056789">
    <property type="entry name" value="LRR_R13L1-DRL21"/>
</dbReference>
<keyword evidence="4" id="KW-0611">Plant defense</keyword>
<dbReference type="GO" id="GO:0006952">
    <property type="term" value="P:defense response"/>
    <property type="evidence" value="ECO:0007669"/>
    <property type="project" value="UniProtKB-KW"/>
</dbReference>
<keyword evidence="1" id="KW-0433">Leucine-rich repeat</keyword>
<protein>
    <recommendedName>
        <fullName evidence="12">Disease resistance RPP13-like protein 1</fullName>
    </recommendedName>
</protein>
<dbReference type="Pfam" id="PF23559">
    <property type="entry name" value="WHD_DRP"/>
    <property type="match status" value="1"/>
</dbReference>
<evidence type="ECO:0000256" key="4">
    <source>
        <dbReference type="ARBA" id="ARBA00022821"/>
    </source>
</evidence>
<gene>
    <name evidence="10" type="ORF">SLEP1_g13920</name>
</gene>
<evidence type="ECO:0000259" key="8">
    <source>
        <dbReference type="Pfam" id="PF23559"/>
    </source>
</evidence>
<dbReference type="PANTHER" id="PTHR36766:SF51">
    <property type="entry name" value="DISEASE RESISTANCE RPP13-LIKE PROTEIN 1"/>
    <property type="match status" value="1"/>
</dbReference>
<dbReference type="Gene3D" id="1.20.5.4130">
    <property type="match status" value="1"/>
</dbReference>
<dbReference type="GO" id="GO:0051707">
    <property type="term" value="P:response to other organism"/>
    <property type="evidence" value="ECO:0007669"/>
    <property type="project" value="UniProtKB-ARBA"/>
</dbReference>
<reference evidence="10 11" key="1">
    <citation type="journal article" date="2021" name="Commun. Biol.">
        <title>The genome of Shorea leprosula (Dipterocarpaceae) highlights the ecological relevance of drought in aseasonal tropical rainforests.</title>
        <authorList>
            <person name="Ng K.K.S."/>
            <person name="Kobayashi M.J."/>
            <person name="Fawcett J.A."/>
            <person name="Hatakeyama M."/>
            <person name="Paape T."/>
            <person name="Ng C.H."/>
            <person name="Ang C.C."/>
            <person name="Tnah L.H."/>
            <person name="Lee C.T."/>
            <person name="Nishiyama T."/>
            <person name="Sese J."/>
            <person name="O'Brien M.J."/>
            <person name="Copetti D."/>
            <person name="Mohd Noor M.I."/>
            <person name="Ong R.C."/>
            <person name="Putra M."/>
            <person name="Sireger I.Z."/>
            <person name="Indrioko S."/>
            <person name="Kosugi Y."/>
            <person name="Izuno A."/>
            <person name="Isagi Y."/>
            <person name="Lee S.L."/>
            <person name="Shimizu K.K."/>
        </authorList>
    </citation>
    <scope>NUCLEOTIDE SEQUENCE [LARGE SCALE GENOMIC DNA]</scope>
    <source>
        <strain evidence="10">214</strain>
    </source>
</reference>
<keyword evidence="11" id="KW-1185">Reference proteome</keyword>
<name>A0AAV5IND1_9ROSI</name>
<dbReference type="Gene3D" id="1.10.8.430">
    <property type="entry name" value="Helical domain of apoptotic protease-activating factors"/>
    <property type="match status" value="1"/>
</dbReference>
<dbReference type="GO" id="GO:0043531">
    <property type="term" value="F:ADP binding"/>
    <property type="evidence" value="ECO:0007669"/>
    <property type="project" value="InterPro"/>
</dbReference>
<keyword evidence="2" id="KW-0677">Repeat</keyword>
<dbReference type="Pfam" id="PF00931">
    <property type="entry name" value="NB-ARC"/>
    <property type="match status" value="1"/>
</dbReference>
<keyword evidence="3" id="KW-0547">Nucleotide-binding</keyword>
<evidence type="ECO:0008006" key="12">
    <source>
        <dbReference type="Google" id="ProtNLM"/>
    </source>
</evidence>
<dbReference type="InterPro" id="IPR041118">
    <property type="entry name" value="Rx_N"/>
</dbReference>